<sequence>MTQPIYEKGTIKVVWIKDDSGRIYSKMFNQVEKARKFAEPKKDYIIFALVKQKNMEDFEWKILPLGKYRLYQLAVRLYRKYGNKLIKLLKL</sequence>
<evidence type="ECO:0000313" key="2">
    <source>
        <dbReference type="Proteomes" id="UP000178040"/>
    </source>
</evidence>
<name>A0A1F7IMQ1_9BACT</name>
<dbReference type="AlphaFoldDB" id="A0A1F7IMQ1"/>
<dbReference type="EMBL" id="MGAI01000026">
    <property type="protein sequence ID" value="OGK44580.1"/>
    <property type="molecule type" value="Genomic_DNA"/>
</dbReference>
<comment type="caution">
    <text evidence="1">The sequence shown here is derived from an EMBL/GenBank/DDBJ whole genome shotgun (WGS) entry which is preliminary data.</text>
</comment>
<gene>
    <name evidence="1" type="ORF">A3B40_05350</name>
</gene>
<protein>
    <submittedName>
        <fullName evidence="1">Uncharacterized protein</fullName>
    </submittedName>
</protein>
<evidence type="ECO:0000313" key="1">
    <source>
        <dbReference type="EMBL" id="OGK44580.1"/>
    </source>
</evidence>
<accession>A0A1F7IMQ1</accession>
<dbReference type="Proteomes" id="UP000178040">
    <property type="component" value="Unassembled WGS sequence"/>
</dbReference>
<organism evidence="1 2">
    <name type="scientific">Candidatus Roizmanbacteria bacterium RIFCSPLOWO2_01_FULL_37_16</name>
    <dbReference type="NCBI Taxonomy" id="1802058"/>
    <lineage>
        <taxon>Bacteria</taxon>
        <taxon>Candidatus Roizmaniibacteriota</taxon>
    </lineage>
</organism>
<proteinExistence type="predicted"/>
<reference evidence="1 2" key="1">
    <citation type="journal article" date="2016" name="Nat. Commun.">
        <title>Thousands of microbial genomes shed light on interconnected biogeochemical processes in an aquifer system.</title>
        <authorList>
            <person name="Anantharaman K."/>
            <person name="Brown C.T."/>
            <person name="Hug L.A."/>
            <person name="Sharon I."/>
            <person name="Castelle C.J."/>
            <person name="Probst A.J."/>
            <person name="Thomas B.C."/>
            <person name="Singh A."/>
            <person name="Wilkins M.J."/>
            <person name="Karaoz U."/>
            <person name="Brodie E.L."/>
            <person name="Williams K.H."/>
            <person name="Hubbard S.S."/>
            <person name="Banfield J.F."/>
        </authorList>
    </citation>
    <scope>NUCLEOTIDE SEQUENCE [LARGE SCALE GENOMIC DNA]</scope>
</reference>